<evidence type="ECO:0000256" key="6">
    <source>
        <dbReference type="ARBA" id="ARBA00022989"/>
    </source>
</evidence>
<evidence type="ECO:0000256" key="4">
    <source>
        <dbReference type="ARBA" id="ARBA00022475"/>
    </source>
</evidence>
<dbReference type="Proteomes" id="UP000739411">
    <property type="component" value="Unassembled WGS sequence"/>
</dbReference>
<dbReference type="EMBL" id="JADJMS010000018">
    <property type="protein sequence ID" value="MBK7415236.1"/>
    <property type="molecule type" value="Genomic_DNA"/>
</dbReference>
<feature type="transmembrane region" description="Helical" evidence="8">
    <location>
        <begin position="239"/>
        <end position="265"/>
    </location>
</feature>
<keyword evidence="4" id="KW-1003">Cell membrane</keyword>
<dbReference type="PANTHER" id="PTHR21716:SF53">
    <property type="entry name" value="PERMEASE PERM-RELATED"/>
    <property type="match status" value="1"/>
</dbReference>
<dbReference type="AlphaFoldDB" id="A0A935MYS0"/>
<feature type="transmembrane region" description="Helical" evidence="8">
    <location>
        <begin position="35"/>
        <end position="54"/>
    </location>
</feature>
<comment type="similarity">
    <text evidence="2">Belongs to the autoinducer-2 exporter (AI-2E) (TC 2.A.86) family.</text>
</comment>
<evidence type="ECO:0000256" key="3">
    <source>
        <dbReference type="ARBA" id="ARBA00022448"/>
    </source>
</evidence>
<keyword evidence="3" id="KW-0813">Transport</keyword>
<organism evidence="9 10">
    <name type="scientific">Candidatus Dechloromonas phosphorivorans</name>
    <dbReference type="NCBI Taxonomy" id="2899244"/>
    <lineage>
        <taxon>Bacteria</taxon>
        <taxon>Pseudomonadati</taxon>
        <taxon>Pseudomonadota</taxon>
        <taxon>Betaproteobacteria</taxon>
        <taxon>Rhodocyclales</taxon>
        <taxon>Azonexaceae</taxon>
        <taxon>Dechloromonas</taxon>
    </lineage>
</organism>
<sequence length="376" mass="41155">MTFKPGQYQSGPIVWAAIIAGTCLILFLFQKILWLVVPFVLALIIYYALLPLKLRLVLGGMSHDHAAGWVSSGAFALIVLIGLLGFPKLLAEAVTWQDSAMRYLDGGIHFLTASIVQLEGRFDMLAQAHASQEMTRQIAEFTAHFAEKYIPAIAMTIAAWSPSLLLAPFLAFFMLRDGWRFRKFLARAVPNAYFERSLFLMDQVDRTSRLYFIGLIELTLLDTLCLAGGLWLIGVSGALLLGLLTAVLAWVPYIGSVLGCLLVVLVAATDFPGNPGVAYAAIGLFIFVRLLDDFFFMPLTIGKSLNMHPLLTVLMIFVGGAVAGVPGLMLVLPVLGVAMVLGETIGMLVTDPRLRARHAHERALQQQLVTKDLKLP</sequence>
<keyword evidence="7 8" id="KW-0472">Membrane</keyword>
<evidence type="ECO:0000256" key="7">
    <source>
        <dbReference type="ARBA" id="ARBA00023136"/>
    </source>
</evidence>
<dbReference type="PANTHER" id="PTHR21716">
    <property type="entry name" value="TRANSMEMBRANE PROTEIN"/>
    <property type="match status" value="1"/>
</dbReference>
<evidence type="ECO:0000256" key="8">
    <source>
        <dbReference type="SAM" id="Phobius"/>
    </source>
</evidence>
<evidence type="ECO:0000256" key="5">
    <source>
        <dbReference type="ARBA" id="ARBA00022692"/>
    </source>
</evidence>
<feature type="transmembrane region" description="Helical" evidence="8">
    <location>
        <begin position="66"/>
        <end position="86"/>
    </location>
</feature>
<reference evidence="9 10" key="1">
    <citation type="submission" date="2020-10" db="EMBL/GenBank/DDBJ databases">
        <title>Connecting structure to function with the recovery of over 1000 high-quality activated sludge metagenome-assembled genomes encoding full-length rRNA genes using long-read sequencing.</title>
        <authorList>
            <person name="Singleton C.M."/>
            <person name="Petriglieri F."/>
            <person name="Kristensen J.M."/>
            <person name="Kirkegaard R.H."/>
            <person name="Michaelsen T.Y."/>
            <person name="Andersen M.H."/>
            <person name="Karst S.M."/>
            <person name="Dueholm M.S."/>
            <person name="Nielsen P.H."/>
            <person name="Albertsen M."/>
        </authorList>
    </citation>
    <scope>NUCLEOTIDE SEQUENCE [LARGE SCALE GENOMIC DNA]</scope>
    <source>
        <strain evidence="9">EsbW_18-Q3-R4-48_BATAC.463</strain>
    </source>
</reference>
<proteinExistence type="inferred from homology"/>
<dbReference type="InterPro" id="IPR002549">
    <property type="entry name" value="AI-2E-like"/>
</dbReference>
<name>A0A935MYS0_9RHOO</name>
<keyword evidence="6 8" id="KW-1133">Transmembrane helix</keyword>
<feature type="transmembrane region" description="Helical" evidence="8">
    <location>
        <begin position="277"/>
        <end position="301"/>
    </location>
</feature>
<comment type="caution">
    <text evidence="9">The sequence shown here is derived from an EMBL/GenBank/DDBJ whole genome shotgun (WGS) entry which is preliminary data.</text>
</comment>
<feature type="transmembrane region" description="Helical" evidence="8">
    <location>
        <begin position="210"/>
        <end position="233"/>
    </location>
</feature>
<evidence type="ECO:0000313" key="10">
    <source>
        <dbReference type="Proteomes" id="UP000739411"/>
    </source>
</evidence>
<feature type="transmembrane region" description="Helical" evidence="8">
    <location>
        <begin position="12"/>
        <end position="29"/>
    </location>
</feature>
<evidence type="ECO:0000256" key="1">
    <source>
        <dbReference type="ARBA" id="ARBA00004651"/>
    </source>
</evidence>
<accession>A0A935MYS0</accession>
<feature type="transmembrane region" description="Helical" evidence="8">
    <location>
        <begin position="149"/>
        <end position="175"/>
    </location>
</feature>
<evidence type="ECO:0000256" key="2">
    <source>
        <dbReference type="ARBA" id="ARBA00009773"/>
    </source>
</evidence>
<keyword evidence="5 8" id="KW-0812">Transmembrane</keyword>
<dbReference type="GO" id="GO:0005886">
    <property type="term" value="C:plasma membrane"/>
    <property type="evidence" value="ECO:0007669"/>
    <property type="project" value="UniProtKB-SubCell"/>
</dbReference>
<gene>
    <name evidence="9" type="ORF">IPJ38_09160</name>
</gene>
<dbReference type="Pfam" id="PF01594">
    <property type="entry name" value="AI-2E_transport"/>
    <property type="match status" value="1"/>
</dbReference>
<feature type="transmembrane region" description="Helical" evidence="8">
    <location>
        <begin position="313"/>
        <end position="341"/>
    </location>
</feature>
<protein>
    <submittedName>
        <fullName evidence="9">AI-2E family transporter</fullName>
    </submittedName>
</protein>
<evidence type="ECO:0000313" key="9">
    <source>
        <dbReference type="EMBL" id="MBK7415236.1"/>
    </source>
</evidence>
<comment type="subcellular location">
    <subcellularLocation>
        <location evidence="1">Cell membrane</location>
        <topology evidence="1">Multi-pass membrane protein</topology>
    </subcellularLocation>
</comment>